<proteinExistence type="predicted"/>
<dbReference type="Gene3D" id="3.30.565.40">
    <property type="entry name" value="Fervidobacterium nodosum Rt17-B1 like"/>
    <property type="match status" value="1"/>
</dbReference>
<reference evidence="2 3" key="1">
    <citation type="journal article" date="2014" name="Genome Announc.">
        <title>Genome Sequence of Afipia felis Strain 76713, Isolated in Hospital Water Using an Amoeba Co-Culture Procedure.</title>
        <authorList>
            <person name="Benamar S."/>
            <person name="La Scola B."/>
            <person name="Croce O."/>
        </authorList>
    </citation>
    <scope>NUCLEOTIDE SEQUENCE [LARGE SCALE GENOMIC DNA]</scope>
    <source>
        <strain evidence="2 3">76713</strain>
    </source>
</reference>
<dbReference type="InterPro" id="IPR037126">
    <property type="entry name" value="PdaC/RsiV-like_sf"/>
</dbReference>
<evidence type="ECO:0000313" key="3">
    <source>
        <dbReference type="Proteomes" id="UP000035762"/>
    </source>
</evidence>
<gene>
    <name evidence="2" type="ORF">BN961_01936</name>
</gene>
<sequence>MASFAPIRNIAHVAIAGIWLTGACFAAEPKPDIAIKTDAVDVSVTLDDTIKSHPALAADCLAEGKRYAEKQRKEATSSKRSDPKYFPKGGYTFEREYVTASVVGDRYISILREDYADTHGAHPNTYVDTLLWDDTAKKRISIRPFFKETADDGPTLTAMRNAVLAALKAEKKARGIADDESPIDWYKDIGTSLLKIGPVTLAPSTEPGKSAGLAFHYAPYAVGPYAEGRFDVTVPWQELKPHLSAEGTAIFGGTPPQEDSTNRQ</sequence>
<dbReference type="OrthoDB" id="4760806at2"/>
<dbReference type="STRING" id="1035.BN961_01936"/>
<dbReference type="Gene3D" id="3.90.640.20">
    <property type="entry name" value="Heat-shock cognate protein, ATPase"/>
    <property type="match status" value="1"/>
</dbReference>
<comment type="caution">
    <text evidence="2">The sequence shown here is derived from an EMBL/GenBank/DDBJ whole genome shotgun (WGS) entry which is preliminary data.</text>
</comment>
<dbReference type="Pfam" id="PF11738">
    <property type="entry name" value="DUF3298"/>
    <property type="match status" value="1"/>
</dbReference>
<evidence type="ECO:0000313" key="2">
    <source>
        <dbReference type="EMBL" id="CEG08520.1"/>
    </source>
</evidence>
<name>A0A090MM71_AFIFE</name>
<dbReference type="Proteomes" id="UP000035762">
    <property type="component" value="Unassembled WGS sequence"/>
</dbReference>
<dbReference type="InterPro" id="IPR021729">
    <property type="entry name" value="DUF3298"/>
</dbReference>
<organism evidence="2 3">
    <name type="scientific">Afipia felis</name>
    <name type="common">Cat scratch disease bacillus</name>
    <dbReference type="NCBI Taxonomy" id="1035"/>
    <lineage>
        <taxon>Bacteria</taxon>
        <taxon>Pseudomonadati</taxon>
        <taxon>Pseudomonadota</taxon>
        <taxon>Alphaproteobacteria</taxon>
        <taxon>Hyphomicrobiales</taxon>
        <taxon>Nitrobacteraceae</taxon>
        <taxon>Afipia</taxon>
    </lineage>
</organism>
<dbReference type="RefSeq" id="WP_048756408.1">
    <property type="nucleotide sequence ID" value="NZ_CCAZ020000001.1"/>
</dbReference>
<protein>
    <recommendedName>
        <fullName evidence="1">DUF3298 domain-containing protein</fullName>
    </recommendedName>
</protein>
<keyword evidence="3" id="KW-1185">Reference proteome</keyword>
<dbReference type="AlphaFoldDB" id="A0A090MM71"/>
<accession>A0A090MM71</accession>
<dbReference type="EMBL" id="CCAZ020000001">
    <property type="protein sequence ID" value="CEG08520.1"/>
    <property type="molecule type" value="Genomic_DNA"/>
</dbReference>
<feature type="domain" description="DUF3298" evidence="1">
    <location>
        <begin position="209"/>
        <end position="237"/>
    </location>
</feature>
<evidence type="ECO:0000259" key="1">
    <source>
        <dbReference type="Pfam" id="PF11738"/>
    </source>
</evidence>